<dbReference type="Proteomes" id="UP001348149">
    <property type="component" value="Unassembled WGS sequence"/>
</dbReference>
<keyword evidence="1" id="KW-0175">Coiled coil</keyword>
<dbReference type="SUPFAM" id="SSF102829">
    <property type="entry name" value="Cell division protein ZapA-like"/>
    <property type="match status" value="1"/>
</dbReference>
<reference evidence="2 3" key="1">
    <citation type="submission" date="2024-01" db="EMBL/GenBank/DDBJ databases">
        <title>Mesobacterium rodlantinim sp. nov., isolated from shallow sea hydrothermal systems off Kueishantao Island.</title>
        <authorList>
            <person name="Su Z."/>
            <person name="Tang K."/>
        </authorList>
    </citation>
    <scope>NUCLEOTIDE SEQUENCE [LARGE SCALE GENOMIC DNA]</scope>
    <source>
        <strain evidence="2 3">TK19101</strain>
    </source>
</reference>
<keyword evidence="2" id="KW-0132">Cell division</keyword>
<dbReference type="GO" id="GO:0051301">
    <property type="term" value="P:cell division"/>
    <property type="evidence" value="ECO:0007669"/>
    <property type="project" value="UniProtKB-KW"/>
</dbReference>
<dbReference type="Pfam" id="PF05164">
    <property type="entry name" value="ZapA"/>
    <property type="match status" value="1"/>
</dbReference>
<name>A0ABU6HE86_9RHOB</name>
<keyword evidence="2" id="KW-0131">Cell cycle</keyword>
<dbReference type="RefSeq" id="WP_326296242.1">
    <property type="nucleotide sequence ID" value="NZ_JAYLLH010000004.1"/>
</dbReference>
<gene>
    <name evidence="2" type="ORF">VK792_04940</name>
</gene>
<comment type="caution">
    <text evidence="2">The sequence shown here is derived from an EMBL/GenBank/DDBJ whole genome shotgun (WGS) entry which is preliminary data.</text>
</comment>
<proteinExistence type="predicted"/>
<dbReference type="InterPro" id="IPR036192">
    <property type="entry name" value="Cell_div_ZapA-like_sf"/>
</dbReference>
<evidence type="ECO:0000313" key="2">
    <source>
        <dbReference type="EMBL" id="MEC3860621.1"/>
    </source>
</evidence>
<accession>A0ABU6HE86</accession>
<dbReference type="EMBL" id="JAYLLH010000004">
    <property type="protein sequence ID" value="MEC3860621.1"/>
    <property type="molecule type" value="Genomic_DNA"/>
</dbReference>
<feature type="coiled-coil region" evidence="1">
    <location>
        <begin position="63"/>
        <end position="90"/>
    </location>
</feature>
<evidence type="ECO:0000313" key="3">
    <source>
        <dbReference type="Proteomes" id="UP001348149"/>
    </source>
</evidence>
<keyword evidence="3" id="KW-1185">Reference proteome</keyword>
<dbReference type="Gene3D" id="3.30.160.880">
    <property type="entry name" value="Cell division protein ZapA protomer, N-terminal domain"/>
    <property type="match status" value="1"/>
</dbReference>
<evidence type="ECO:0000256" key="1">
    <source>
        <dbReference type="SAM" id="Coils"/>
    </source>
</evidence>
<organism evidence="2 3">
    <name type="scientific">Mesobacterium hydrothermale</name>
    <dbReference type="NCBI Taxonomy" id="3111907"/>
    <lineage>
        <taxon>Bacteria</taxon>
        <taxon>Pseudomonadati</taxon>
        <taxon>Pseudomonadota</taxon>
        <taxon>Alphaproteobacteria</taxon>
        <taxon>Rhodobacterales</taxon>
        <taxon>Roseobacteraceae</taxon>
        <taxon>Mesobacterium</taxon>
    </lineage>
</organism>
<dbReference type="InterPro" id="IPR007838">
    <property type="entry name" value="Cell_div_ZapA-like"/>
</dbReference>
<sequence>MPEIEIHIGGRTFEVACQEGEEHYLLAAAKMLDNEAQVLVNQIGRVPEARMLLMAGLMLADKTAGLEDRLRETEDRAAQYLDELRDLRDLPPPPPERIEVPVVPASVTDSLAEIAARAEALAQEIEDKSTPSGLD</sequence>
<protein>
    <submittedName>
        <fullName evidence="2">Cell division protein ZapA</fullName>
    </submittedName>
</protein>
<dbReference type="InterPro" id="IPR042233">
    <property type="entry name" value="Cell_div_ZapA_N"/>
</dbReference>